<dbReference type="InterPro" id="IPR030470">
    <property type="entry name" value="UbiA_prenylTrfase_CS"/>
</dbReference>
<proteinExistence type="inferred from homology"/>
<comment type="subcellular location">
    <subcellularLocation>
        <location evidence="2">Membrane</location>
        <topology evidence="2">Multi-pass membrane protein</topology>
    </subcellularLocation>
</comment>
<keyword evidence="6 9" id="KW-0812">Transmembrane</keyword>
<name>A0A9W9QF55_PENBR</name>
<comment type="similarity">
    <text evidence="4">Belongs to the UbiA prenyltransferase family.</text>
</comment>
<keyword evidence="8 9" id="KW-0472">Membrane</keyword>
<dbReference type="AlphaFoldDB" id="A0A9W9QF55"/>
<dbReference type="EMBL" id="JAPZBQ010000004">
    <property type="protein sequence ID" value="KAJ5335000.1"/>
    <property type="molecule type" value="Genomic_DNA"/>
</dbReference>
<dbReference type="CDD" id="cd13959">
    <property type="entry name" value="PT_UbiA_COQ2"/>
    <property type="match status" value="1"/>
</dbReference>
<keyword evidence="5" id="KW-0808">Transferase</keyword>
<evidence type="ECO:0000313" key="10">
    <source>
        <dbReference type="EMBL" id="KAJ5335000.1"/>
    </source>
</evidence>
<organism evidence="10 11">
    <name type="scientific">Penicillium brevicompactum</name>
    <dbReference type="NCBI Taxonomy" id="5074"/>
    <lineage>
        <taxon>Eukaryota</taxon>
        <taxon>Fungi</taxon>
        <taxon>Dikarya</taxon>
        <taxon>Ascomycota</taxon>
        <taxon>Pezizomycotina</taxon>
        <taxon>Eurotiomycetes</taxon>
        <taxon>Eurotiomycetidae</taxon>
        <taxon>Eurotiales</taxon>
        <taxon>Aspergillaceae</taxon>
        <taxon>Penicillium</taxon>
    </lineage>
</organism>
<dbReference type="PANTHER" id="PTHR11048">
    <property type="entry name" value="PRENYLTRANSFERASES"/>
    <property type="match status" value="1"/>
</dbReference>
<dbReference type="Gene3D" id="1.20.120.1780">
    <property type="entry name" value="UbiA prenyltransferase"/>
    <property type="match status" value="1"/>
</dbReference>
<evidence type="ECO:0000256" key="4">
    <source>
        <dbReference type="ARBA" id="ARBA00005985"/>
    </source>
</evidence>
<dbReference type="InterPro" id="IPR039653">
    <property type="entry name" value="Prenyltransferase"/>
</dbReference>
<evidence type="ECO:0000256" key="6">
    <source>
        <dbReference type="ARBA" id="ARBA00022692"/>
    </source>
</evidence>
<sequence>MTNAVEDSGPRDLLFLLISTSRFNRYMPYYTMMAAVWATLIAGALKLQQDPESLSIEFILYKAGLCFVHCLLLCGAGNTWNDLVDRDIDARVARTKMRPLASGKVTLTEALLWMTGQYFLSVKMLDLILDGRNIWTLMLPLTASIMLYPYLKRPIFSKVFVYPQYILGLAIGYPAITGWASITGNEEPLGDIIKHCIPICLLVFFWCVYFNTAYSHQDSVDDRKMNINSAYVIAGQRIRLFLAFLSVLPLLTIPYIISTINSPWLWVSWMATWTVSIVMQIAQFDSQKLESGGRIHWDNFLLGLWTIAACMVEVGLQKVEFWKNVEGYIKL</sequence>
<gene>
    <name evidence="10" type="ORF">N7452_007403</name>
</gene>
<feature type="transmembrane region" description="Helical" evidence="9">
    <location>
        <begin position="132"/>
        <end position="151"/>
    </location>
</feature>
<feature type="transmembrane region" description="Helical" evidence="9">
    <location>
        <begin position="192"/>
        <end position="214"/>
    </location>
</feature>
<feature type="transmembrane region" description="Helical" evidence="9">
    <location>
        <begin position="59"/>
        <end position="80"/>
    </location>
</feature>
<dbReference type="GO" id="GO:0004659">
    <property type="term" value="F:prenyltransferase activity"/>
    <property type="evidence" value="ECO:0007669"/>
    <property type="project" value="UniProtKB-ARBA"/>
</dbReference>
<evidence type="ECO:0000256" key="2">
    <source>
        <dbReference type="ARBA" id="ARBA00004141"/>
    </source>
</evidence>
<feature type="transmembrane region" description="Helical" evidence="9">
    <location>
        <begin position="238"/>
        <end position="257"/>
    </location>
</feature>
<dbReference type="FunFam" id="1.10.357.140:FF:000008">
    <property type="entry name" value="4-hydroxybenzoate octaprenyltransferase"/>
    <property type="match status" value="1"/>
</dbReference>
<dbReference type="GO" id="GO:0005886">
    <property type="term" value="C:plasma membrane"/>
    <property type="evidence" value="ECO:0007669"/>
    <property type="project" value="TreeGrafter"/>
</dbReference>
<evidence type="ECO:0000256" key="8">
    <source>
        <dbReference type="ARBA" id="ARBA00023136"/>
    </source>
</evidence>
<dbReference type="Pfam" id="PF01040">
    <property type="entry name" value="UbiA"/>
    <property type="match status" value="1"/>
</dbReference>
<reference evidence="10" key="1">
    <citation type="submission" date="2022-12" db="EMBL/GenBank/DDBJ databases">
        <authorList>
            <person name="Petersen C."/>
        </authorList>
    </citation>
    <scope>NUCLEOTIDE SEQUENCE</scope>
    <source>
        <strain evidence="10">IBT 35673</strain>
    </source>
</reference>
<feature type="transmembrane region" description="Helical" evidence="9">
    <location>
        <begin position="160"/>
        <end position="180"/>
    </location>
</feature>
<evidence type="ECO:0000313" key="11">
    <source>
        <dbReference type="Proteomes" id="UP001147695"/>
    </source>
</evidence>
<evidence type="ECO:0000256" key="5">
    <source>
        <dbReference type="ARBA" id="ARBA00022679"/>
    </source>
</evidence>
<keyword evidence="7 9" id="KW-1133">Transmembrane helix</keyword>
<dbReference type="Proteomes" id="UP001147695">
    <property type="component" value="Unassembled WGS sequence"/>
</dbReference>
<evidence type="ECO:0000256" key="7">
    <source>
        <dbReference type="ARBA" id="ARBA00022989"/>
    </source>
</evidence>
<dbReference type="PANTHER" id="PTHR11048:SF28">
    <property type="entry name" value="4-HYDROXYBENZOATE POLYPRENYLTRANSFERASE, MITOCHONDRIAL"/>
    <property type="match status" value="1"/>
</dbReference>
<feature type="transmembrane region" description="Helical" evidence="9">
    <location>
        <begin position="29"/>
        <end position="47"/>
    </location>
</feature>
<evidence type="ECO:0000256" key="9">
    <source>
        <dbReference type="SAM" id="Phobius"/>
    </source>
</evidence>
<reference evidence="10" key="2">
    <citation type="journal article" date="2023" name="IMA Fungus">
        <title>Comparative genomic study of the Penicillium genus elucidates a diverse pangenome and 15 lateral gene transfer events.</title>
        <authorList>
            <person name="Petersen C."/>
            <person name="Sorensen T."/>
            <person name="Nielsen M.R."/>
            <person name="Sondergaard T.E."/>
            <person name="Sorensen J.L."/>
            <person name="Fitzpatrick D.A."/>
            <person name="Frisvad J.C."/>
            <person name="Nielsen K.L."/>
        </authorList>
    </citation>
    <scope>NUCLEOTIDE SEQUENCE</scope>
    <source>
        <strain evidence="10">IBT 35673</strain>
    </source>
</reference>
<dbReference type="InterPro" id="IPR000537">
    <property type="entry name" value="UbiA_prenyltransferase"/>
</dbReference>
<comment type="pathway">
    <text evidence="3">Secondary metabolite biosynthesis; terpenoid biosynthesis.</text>
</comment>
<accession>A0A9W9QF55</accession>
<dbReference type="GO" id="GO:0140722">
    <property type="term" value="P:mycophenolic acid biosynthetic process"/>
    <property type="evidence" value="ECO:0007669"/>
    <property type="project" value="UniProtKB-ARBA"/>
</dbReference>
<dbReference type="InterPro" id="IPR044878">
    <property type="entry name" value="UbiA_sf"/>
</dbReference>
<evidence type="ECO:0000256" key="1">
    <source>
        <dbReference type="ARBA" id="ARBA00001946"/>
    </source>
</evidence>
<evidence type="ECO:0000256" key="3">
    <source>
        <dbReference type="ARBA" id="ARBA00004721"/>
    </source>
</evidence>
<comment type="cofactor">
    <cofactor evidence="1">
        <name>Mg(2+)</name>
        <dbReference type="ChEBI" id="CHEBI:18420"/>
    </cofactor>
</comment>
<protein>
    <submittedName>
        <fullName evidence="10">Uncharacterized protein</fullName>
    </submittedName>
</protein>
<comment type="caution">
    <text evidence="10">The sequence shown here is derived from an EMBL/GenBank/DDBJ whole genome shotgun (WGS) entry which is preliminary data.</text>
</comment>
<dbReference type="Gene3D" id="1.10.357.140">
    <property type="entry name" value="UbiA prenyltransferase"/>
    <property type="match status" value="1"/>
</dbReference>
<dbReference type="PROSITE" id="PS00943">
    <property type="entry name" value="UBIA"/>
    <property type="match status" value="1"/>
</dbReference>